<evidence type="ECO:0000256" key="11">
    <source>
        <dbReference type="ARBA" id="ARBA00023264"/>
    </source>
</evidence>
<dbReference type="InParanoid" id="B2A6V2"/>
<dbReference type="InterPro" id="IPR025202">
    <property type="entry name" value="PLD-like_dom"/>
</dbReference>
<feature type="active site" evidence="13">
    <location>
        <position position="390"/>
    </location>
</feature>
<evidence type="ECO:0000256" key="8">
    <source>
        <dbReference type="ARBA" id="ARBA00023098"/>
    </source>
</evidence>
<dbReference type="GO" id="GO:0032049">
    <property type="term" value="P:cardiolipin biosynthetic process"/>
    <property type="evidence" value="ECO:0007669"/>
    <property type="project" value="UniProtKB-UniRule"/>
</dbReference>
<comment type="subcellular location">
    <subcellularLocation>
        <location evidence="1 13">Cell membrane</location>
        <topology evidence="1 13">Multi-pass membrane protein</topology>
    </subcellularLocation>
</comment>
<keyword evidence="17" id="KW-1185">Reference proteome</keyword>
<dbReference type="InterPro" id="IPR027379">
    <property type="entry name" value="CLS_N"/>
</dbReference>
<evidence type="ECO:0000256" key="13">
    <source>
        <dbReference type="HAMAP-Rule" id="MF_01916"/>
    </source>
</evidence>
<evidence type="ECO:0000256" key="10">
    <source>
        <dbReference type="ARBA" id="ARBA00023209"/>
    </source>
</evidence>
<keyword evidence="10 13" id="KW-0594">Phospholipid biosynthesis</keyword>
<name>B2A6V2_NATTJ</name>
<keyword evidence="9 13" id="KW-0472">Membrane</keyword>
<feature type="domain" description="PLD phosphodiesterase" evidence="15">
    <location>
        <begin position="206"/>
        <end position="233"/>
    </location>
</feature>
<evidence type="ECO:0000256" key="3">
    <source>
        <dbReference type="ARBA" id="ARBA00022516"/>
    </source>
</evidence>
<dbReference type="PANTHER" id="PTHR21248">
    <property type="entry name" value="CARDIOLIPIN SYNTHASE"/>
    <property type="match status" value="1"/>
</dbReference>
<evidence type="ECO:0000313" key="16">
    <source>
        <dbReference type="EMBL" id="ACB84233.1"/>
    </source>
</evidence>
<evidence type="ECO:0000313" key="17">
    <source>
        <dbReference type="Proteomes" id="UP000001683"/>
    </source>
</evidence>
<keyword evidence="8 13" id="KW-0443">Lipid metabolism</keyword>
<dbReference type="Proteomes" id="UP000001683">
    <property type="component" value="Chromosome"/>
</dbReference>
<dbReference type="FunFam" id="3.30.870.10:FF:000021">
    <property type="entry name" value="Cardiolipin synthase"/>
    <property type="match status" value="1"/>
</dbReference>
<sequence>MTLIPLILSTITLLNIVVVITLIFFERKNPTATWAWVLILVLFPILGLILYLFIGLTPRKRKIFDRKTEKDLIKNKQLIEGSPNYQGKSLPHQANNIFQIDFGKEEIVYTDNNDVQIYTHGKEKFKELFNVMETAEHHIHISYYIIRNDELGKAIVNKLTKKARQGVTVRVLYDSVGCRKLPKDFFSELEEAGGLVTRFFPFILDINYRNHRKIAVIDGKTAFVGGTNIGKEYLGISQRFDDWRDTHLKVTGDAAKSLQVRFLLDWIFATEEDEDIMMNREFFPEISDQGNSGIQIVASGPDSPHEEIKAFLLKMIYSAKESIYLQTPYFIPDESILEALQIAAYSGVDVRIAIPDKPDHPFVFWANRAYLGLMLETGARGFIYKHGFLHSKLIIVDGKIASVGTANMDVRSFKLNFEVNAFIYDPQMAQRLNEIFLRDLDNSCELTEDQYNQRGISSKFKESISRLLSPIL</sequence>
<dbReference type="RefSeq" id="WP_012447117.1">
    <property type="nucleotide sequence ID" value="NC_010718.1"/>
</dbReference>
<dbReference type="OrthoDB" id="9762009at2"/>
<dbReference type="FunCoup" id="B2A6V2">
    <property type="interactions" value="72"/>
</dbReference>
<dbReference type="PANTHER" id="PTHR21248:SF22">
    <property type="entry name" value="PHOSPHOLIPASE D"/>
    <property type="match status" value="1"/>
</dbReference>
<dbReference type="CDD" id="cd09110">
    <property type="entry name" value="PLDc_CLS_1"/>
    <property type="match status" value="1"/>
</dbReference>
<keyword evidence="7 13" id="KW-1133">Transmembrane helix</keyword>
<dbReference type="STRING" id="457570.Nther_0638"/>
<dbReference type="InterPro" id="IPR030874">
    <property type="entry name" value="Cardiolipin_synth_Firmi"/>
</dbReference>
<feature type="active site" evidence="13">
    <location>
        <position position="213"/>
    </location>
</feature>
<evidence type="ECO:0000256" key="7">
    <source>
        <dbReference type="ARBA" id="ARBA00022989"/>
    </source>
</evidence>
<organism evidence="16 17">
    <name type="scientific">Natranaerobius thermophilus (strain ATCC BAA-1301 / DSM 18059 / JW/NM-WN-LF)</name>
    <dbReference type="NCBI Taxonomy" id="457570"/>
    <lineage>
        <taxon>Bacteria</taxon>
        <taxon>Bacillati</taxon>
        <taxon>Bacillota</taxon>
        <taxon>Clostridia</taxon>
        <taxon>Natranaerobiales</taxon>
        <taxon>Natranaerobiaceae</taxon>
        <taxon>Natranaerobius</taxon>
    </lineage>
</organism>
<evidence type="ECO:0000256" key="9">
    <source>
        <dbReference type="ARBA" id="ARBA00023136"/>
    </source>
</evidence>
<evidence type="ECO:0000256" key="5">
    <source>
        <dbReference type="ARBA" id="ARBA00022692"/>
    </source>
</evidence>
<keyword evidence="5 13" id="KW-0812">Transmembrane</keyword>
<evidence type="ECO:0000256" key="14">
    <source>
        <dbReference type="NCBIfam" id="TIGR04265"/>
    </source>
</evidence>
<feature type="active site" evidence="13">
    <location>
        <position position="392"/>
    </location>
</feature>
<dbReference type="InterPro" id="IPR022924">
    <property type="entry name" value="Cardiolipin_synthase"/>
</dbReference>
<accession>B2A6V2</accession>
<evidence type="ECO:0000259" key="15">
    <source>
        <dbReference type="PROSITE" id="PS50035"/>
    </source>
</evidence>
<proteinExistence type="inferred from homology"/>
<feature type="transmembrane region" description="Helical" evidence="13">
    <location>
        <begin position="6"/>
        <end position="25"/>
    </location>
</feature>
<keyword evidence="4 13" id="KW-0808">Transferase</keyword>
<dbReference type="AlphaFoldDB" id="B2A6V2"/>
<feature type="domain" description="PLD phosphodiesterase" evidence="15">
    <location>
        <begin position="385"/>
        <end position="412"/>
    </location>
</feature>
<feature type="active site" evidence="13">
    <location>
        <position position="218"/>
    </location>
</feature>
<dbReference type="SUPFAM" id="SSF56024">
    <property type="entry name" value="Phospholipase D/nuclease"/>
    <property type="match status" value="2"/>
</dbReference>
<comment type="function">
    <text evidence="12 13">Catalyzes the reversible phosphatidyl group transfer from one phosphatidylglycerol molecule to another to form cardiolipin (CL) (diphosphatidylglycerol) and glycerol.</text>
</comment>
<evidence type="ECO:0000256" key="6">
    <source>
        <dbReference type="ARBA" id="ARBA00022737"/>
    </source>
</evidence>
<dbReference type="InterPro" id="IPR001736">
    <property type="entry name" value="PLipase_D/transphosphatidylase"/>
</dbReference>
<feature type="active site" evidence="13">
    <location>
        <position position="397"/>
    </location>
</feature>
<comment type="similarity">
    <text evidence="13">Belongs to the phospholipase D family. Cardiolipin synthase subfamily.</text>
</comment>
<dbReference type="Gene3D" id="3.30.870.10">
    <property type="entry name" value="Endonuclease Chain A"/>
    <property type="match status" value="2"/>
</dbReference>
<keyword evidence="3 13" id="KW-0444">Lipid biosynthesis</keyword>
<keyword evidence="6" id="KW-0677">Repeat</keyword>
<dbReference type="Pfam" id="PF13091">
    <property type="entry name" value="PLDc_2"/>
    <property type="match status" value="2"/>
</dbReference>
<dbReference type="EMBL" id="CP001034">
    <property type="protein sequence ID" value="ACB84233.1"/>
    <property type="molecule type" value="Genomic_DNA"/>
</dbReference>
<keyword evidence="11 13" id="KW-1208">Phospholipid metabolism</keyword>
<evidence type="ECO:0000256" key="12">
    <source>
        <dbReference type="ARBA" id="ARBA00057569"/>
    </source>
</evidence>
<dbReference type="GO" id="GO:0008808">
    <property type="term" value="F:cardiolipin synthase activity"/>
    <property type="evidence" value="ECO:0007669"/>
    <property type="project" value="UniProtKB-UniRule"/>
</dbReference>
<feature type="transmembrane region" description="Helical" evidence="13">
    <location>
        <begin position="32"/>
        <end position="54"/>
    </location>
</feature>
<dbReference type="Pfam" id="PF13396">
    <property type="entry name" value="PLDc_N"/>
    <property type="match status" value="1"/>
</dbReference>
<reference evidence="16 17" key="1">
    <citation type="submission" date="2008-04" db="EMBL/GenBank/DDBJ databases">
        <title>Complete sequence of chromosome of Natranaerobius thermophilus JW/NM-WN-LF.</title>
        <authorList>
            <consortium name="US DOE Joint Genome Institute"/>
            <person name="Copeland A."/>
            <person name="Lucas S."/>
            <person name="Lapidus A."/>
            <person name="Glavina del Rio T."/>
            <person name="Dalin E."/>
            <person name="Tice H."/>
            <person name="Bruce D."/>
            <person name="Goodwin L."/>
            <person name="Pitluck S."/>
            <person name="Chertkov O."/>
            <person name="Brettin T."/>
            <person name="Detter J.C."/>
            <person name="Han C."/>
            <person name="Kuske C.R."/>
            <person name="Schmutz J."/>
            <person name="Larimer F."/>
            <person name="Land M."/>
            <person name="Hauser L."/>
            <person name="Kyrpides N."/>
            <person name="Lykidis A."/>
            <person name="Mesbah N.M."/>
            <person name="Wiegel J."/>
        </authorList>
    </citation>
    <scope>NUCLEOTIDE SEQUENCE [LARGE SCALE GENOMIC DNA]</scope>
    <source>
        <strain evidence="17">ATCC BAA-1301 / DSM 18059 / JW/NM-WN-LF</strain>
    </source>
</reference>
<protein>
    <recommendedName>
        <fullName evidence="13 14">Cardiolipin synthase</fullName>
        <shortName evidence="13">CL synthase</shortName>
        <ecNumber evidence="13 14">2.7.8.-</ecNumber>
    </recommendedName>
</protein>
<evidence type="ECO:0000256" key="1">
    <source>
        <dbReference type="ARBA" id="ARBA00004651"/>
    </source>
</evidence>
<dbReference type="KEGG" id="nth:Nther_0638"/>
<dbReference type="NCBIfam" id="TIGR04265">
    <property type="entry name" value="bac_cardiolipin"/>
    <property type="match status" value="1"/>
</dbReference>
<keyword evidence="2 13" id="KW-1003">Cell membrane</keyword>
<gene>
    <name evidence="16" type="ordered locus">Nther_0638</name>
</gene>
<reference evidence="16 17" key="2">
    <citation type="journal article" date="2011" name="J. Bacteriol.">
        <title>Complete genome sequence of the anaerobic, halophilic alkalithermophile Natranaerobius thermophilus JW/NM-WN-LF.</title>
        <authorList>
            <person name="Zhao B."/>
            <person name="Mesbah N.M."/>
            <person name="Dalin E."/>
            <person name="Goodwin L."/>
            <person name="Nolan M."/>
            <person name="Pitluck S."/>
            <person name="Chertkov O."/>
            <person name="Brettin T.S."/>
            <person name="Han J."/>
            <person name="Larimer F.W."/>
            <person name="Land M.L."/>
            <person name="Hauser L."/>
            <person name="Kyrpides N."/>
            <person name="Wiegel J."/>
        </authorList>
    </citation>
    <scope>NUCLEOTIDE SEQUENCE [LARGE SCALE GENOMIC DNA]</scope>
    <source>
        <strain evidence="17">ATCC BAA-1301 / DSM 18059 / JW/NM-WN-LF</strain>
    </source>
</reference>
<dbReference type="HAMAP" id="MF_01916">
    <property type="entry name" value="Cardiolipin_synth_Cls"/>
    <property type="match status" value="1"/>
</dbReference>
<dbReference type="eggNOG" id="COG1502">
    <property type="taxonomic scope" value="Bacteria"/>
</dbReference>
<dbReference type="GO" id="GO:0005886">
    <property type="term" value="C:plasma membrane"/>
    <property type="evidence" value="ECO:0007669"/>
    <property type="project" value="UniProtKB-SubCell"/>
</dbReference>
<comment type="catalytic activity">
    <reaction evidence="13">
        <text>2 a 1,2-diacyl-sn-glycero-3-phospho-(1'-sn-glycerol) = a cardiolipin + glycerol</text>
        <dbReference type="Rhea" id="RHEA:31451"/>
        <dbReference type="ChEBI" id="CHEBI:17754"/>
        <dbReference type="ChEBI" id="CHEBI:62237"/>
        <dbReference type="ChEBI" id="CHEBI:64716"/>
    </reaction>
</comment>
<dbReference type="HOGENOM" id="CLU_038053_1_1_9"/>
<evidence type="ECO:0000256" key="4">
    <source>
        <dbReference type="ARBA" id="ARBA00022679"/>
    </source>
</evidence>
<feature type="active site" evidence="13">
    <location>
        <position position="211"/>
    </location>
</feature>
<dbReference type="PROSITE" id="PS50035">
    <property type="entry name" value="PLD"/>
    <property type="match status" value="2"/>
</dbReference>
<dbReference type="SMART" id="SM00155">
    <property type="entry name" value="PLDc"/>
    <property type="match status" value="2"/>
</dbReference>
<dbReference type="FunFam" id="3.30.870.10:FF:000014">
    <property type="entry name" value="Cardiolipin synthase"/>
    <property type="match status" value="1"/>
</dbReference>
<dbReference type="EC" id="2.7.8.-" evidence="13 14"/>
<dbReference type="CDD" id="cd09112">
    <property type="entry name" value="PLDc_CLS_2"/>
    <property type="match status" value="1"/>
</dbReference>
<evidence type="ECO:0000256" key="2">
    <source>
        <dbReference type="ARBA" id="ARBA00022475"/>
    </source>
</evidence>